<dbReference type="Pfam" id="PF00501">
    <property type="entry name" value="AMP-binding"/>
    <property type="match status" value="1"/>
</dbReference>
<dbReference type="AlphaFoldDB" id="A0AAW9RDA1"/>
<protein>
    <submittedName>
        <fullName evidence="5">AMP-binding protein</fullName>
    </submittedName>
</protein>
<dbReference type="GO" id="GO:0031956">
    <property type="term" value="F:medium-chain fatty acid-CoA ligase activity"/>
    <property type="evidence" value="ECO:0007669"/>
    <property type="project" value="TreeGrafter"/>
</dbReference>
<dbReference type="Proteomes" id="UP001359886">
    <property type="component" value="Unassembled WGS sequence"/>
</dbReference>
<dbReference type="Gene3D" id="3.30.300.30">
    <property type="match status" value="1"/>
</dbReference>
<evidence type="ECO:0000259" key="3">
    <source>
        <dbReference type="Pfam" id="PF00501"/>
    </source>
</evidence>
<dbReference type="InterPro" id="IPR042099">
    <property type="entry name" value="ANL_N_sf"/>
</dbReference>
<dbReference type="Pfam" id="PF13193">
    <property type="entry name" value="AMP-binding_C"/>
    <property type="match status" value="1"/>
</dbReference>
<dbReference type="PROSITE" id="PS00455">
    <property type="entry name" value="AMP_BINDING"/>
    <property type="match status" value="1"/>
</dbReference>
<comment type="similarity">
    <text evidence="1">Belongs to the ATP-dependent AMP-binding enzyme family.</text>
</comment>
<accession>A0AAW9RDA1</accession>
<gene>
    <name evidence="5" type="ORF">V3330_08730</name>
</gene>
<dbReference type="PANTHER" id="PTHR43201:SF5">
    <property type="entry name" value="MEDIUM-CHAIN ACYL-COA LIGASE ACSF2, MITOCHONDRIAL"/>
    <property type="match status" value="1"/>
</dbReference>
<dbReference type="InterPro" id="IPR045851">
    <property type="entry name" value="AMP-bd_C_sf"/>
</dbReference>
<dbReference type="RefSeq" id="WP_354695031.1">
    <property type="nucleotide sequence ID" value="NZ_JAZHOG010000005.1"/>
</dbReference>
<dbReference type="SUPFAM" id="SSF56801">
    <property type="entry name" value="Acetyl-CoA synthetase-like"/>
    <property type="match status" value="1"/>
</dbReference>
<reference evidence="5 6" key="1">
    <citation type="submission" date="2024-02" db="EMBL/GenBank/DDBJ databases">
        <title>A novel Wenzhouxiangellaceae bacterium, isolated from coastal sediments.</title>
        <authorList>
            <person name="Du Z.-J."/>
            <person name="Ye Y.-Q."/>
            <person name="Zhang X.-Y."/>
        </authorList>
    </citation>
    <scope>NUCLEOTIDE SEQUENCE [LARGE SCALE GENOMIC DNA]</scope>
    <source>
        <strain evidence="5 6">CH-27</strain>
    </source>
</reference>
<dbReference type="InterPro" id="IPR020845">
    <property type="entry name" value="AMP-binding_CS"/>
</dbReference>
<dbReference type="InterPro" id="IPR025110">
    <property type="entry name" value="AMP-bd_C"/>
</dbReference>
<dbReference type="InterPro" id="IPR000873">
    <property type="entry name" value="AMP-dep_synth/lig_dom"/>
</dbReference>
<feature type="domain" description="AMP-binding enzyme C-terminal" evidence="4">
    <location>
        <begin position="430"/>
        <end position="508"/>
    </location>
</feature>
<dbReference type="PANTHER" id="PTHR43201">
    <property type="entry name" value="ACYL-COA SYNTHETASE"/>
    <property type="match status" value="1"/>
</dbReference>
<evidence type="ECO:0000313" key="6">
    <source>
        <dbReference type="Proteomes" id="UP001359886"/>
    </source>
</evidence>
<evidence type="ECO:0000259" key="4">
    <source>
        <dbReference type="Pfam" id="PF13193"/>
    </source>
</evidence>
<keyword evidence="2" id="KW-0436">Ligase</keyword>
<comment type="caution">
    <text evidence="5">The sequence shown here is derived from an EMBL/GenBank/DDBJ whole genome shotgun (WGS) entry which is preliminary data.</text>
</comment>
<sequence length="539" mass="60388">MTDSSHQRTVYGEFQRACTRWGDRPFLRSTSSAMAVYGDCAVEYTYASAQRTVERLRASYHELGVRPGDRVALAFDSRLDVYLHLLALNAQGASLVPLNMGSTDSELRHIILHSKSRWTSGAPEHSERLQKLVKTEPRIRYFELRTPNAPDPIEPGYGDENTEAALLYTSGTTGSPKGCILSNDYFVTMGEEYNRLGGLCSVGFEDRLLTPLPPNHMNALATSFMAMLLCGGCVIQADRFHPRTWWQTVREERATIIHYLGVMPAILLKLPESQDDDFSGQVRFGFGAGSDPKHQGLFERRFGFPLIEAWAMTETGGAGIVVANHEPRHVGQRCIGRPPSHVAFRIVDKNEQDVAPNQPGELLVRRRGEEPRKGFFSGYFRDAEATRDGWRGGWWHTGDIVRQGPDGSLFFVDRRKNVIRRSGENISAVEVEAALLQLESVENCAVTSAPDEIRGDEVFAFVVPVDETRVSAHDARDLFDQTLRTLTYYKAPGYIVFVERLPLTSSQKINRGEIKQMANRALLADTPFDLRQFKTRGAS</sequence>
<name>A0AAW9RDA1_9GAMM</name>
<organism evidence="5 6">
    <name type="scientific">Elongatibacter sediminis</name>
    <dbReference type="NCBI Taxonomy" id="3119006"/>
    <lineage>
        <taxon>Bacteria</taxon>
        <taxon>Pseudomonadati</taxon>
        <taxon>Pseudomonadota</taxon>
        <taxon>Gammaproteobacteria</taxon>
        <taxon>Chromatiales</taxon>
        <taxon>Wenzhouxiangellaceae</taxon>
        <taxon>Elongatibacter</taxon>
    </lineage>
</organism>
<proteinExistence type="inferred from homology"/>
<dbReference type="EMBL" id="JAZHOG010000005">
    <property type="protein sequence ID" value="MEJ8567706.1"/>
    <property type="molecule type" value="Genomic_DNA"/>
</dbReference>
<keyword evidence="6" id="KW-1185">Reference proteome</keyword>
<feature type="domain" description="AMP-dependent synthetase/ligase" evidence="3">
    <location>
        <begin position="14"/>
        <end position="367"/>
    </location>
</feature>
<evidence type="ECO:0000256" key="2">
    <source>
        <dbReference type="ARBA" id="ARBA00022598"/>
    </source>
</evidence>
<evidence type="ECO:0000313" key="5">
    <source>
        <dbReference type="EMBL" id="MEJ8567706.1"/>
    </source>
</evidence>
<dbReference type="GO" id="GO:0006631">
    <property type="term" value="P:fatty acid metabolic process"/>
    <property type="evidence" value="ECO:0007669"/>
    <property type="project" value="TreeGrafter"/>
</dbReference>
<dbReference type="Gene3D" id="3.40.50.12780">
    <property type="entry name" value="N-terminal domain of ligase-like"/>
    <property type="match status" value="1"/>
</dbReference>
<evidence type="ECO:0000256" key="1">
    <source>
        <dbReference type="ARBA" id="ARBA00006432"/>
    </source>
</evidence>